<comment type="caution">
    <text evidence="4">The sequence shown here is derived from an EMBL/GenBank/DDBJ whole genome shotgun (WGS) entry which is preliminary data.</text>
</comment>
<dbReference type="Gene3D" id="3.30.420.10">
    <property type="entry name" value="Ribonuclease H-like superfamily/Ribonuclease H"/>
    <property type="match status" value="1"/>
</dbReference>
<dbReference type="Pfam" id="PF02171">
    <property type="entry name" value="Piwi"/>
    <property type="match status" value="1"/>
</dbReference>
<dbReference type="InterPro" id="IPR012337">
    <property type="entry name" value="RNaseH-like_sf"/>
</dbReference>
<dbReference type="Gene3D" id="2.170.260.10">
    <property type="entry name" value="paz domain"/>
    <property type="match status" value="1"/>
</dbReference>
<dbReference type="EMBL" id="CAJNOQ010006037">
    <property type="protein sequence ID" value="CAF1121046.1"/>
    <property type="molecule type" value="Genomic_DNA"/>
</dbReference>
<protein>
    <submittedName>
        <fullName evidence="4">Uncharacterized protein</fullName>
    </submittedName>
</protein>
<dbReference type="Pfam" id="PF08699">
    <property type="entry name" value="ArgoL1"/>
    <property type="match status" value="1"/>
</dbReference>
<dbReference type="PROSITE" id="PS50821">
    <property type="entry name" value="PAZ"/>
    <property type="match status" value="1"/>
</dbReference>
<evidence type="ECO:0000313" key="4">
    <source>
        <dbReference type="EMBL" id="CAF1121046.1"/>
    </source>
</evidence>
<dbReference type="PANTHER" id="PTHR22891">
    <property type="entry name" value="EUKARYOTIC TRANSLATION INITIATION FACTOR 2C"/>
    <property type="match status" value="1"/>
</dbReference>
<dbReference type="EMBL" id="CAJOBC010006037">
    <property type="protein sequence ID" value="CAF3884609.1"/>
    <property type="molecule type" value="Genomic_DNA"/>
</dbReference>
<dbReference type="SMART" id="SM00950">
    <property type="entry name" value="Piwi"/>
    <property type="match status" value="1"/>
</dbReference>
<dbReference type="OrthoDB" id="10252740at2759"/>
<dbReference type="Proteomes" id="UP000681722">
    <property type="component" value="Unassembled WGS sequence"/>
</dbReference>
<evidence type="ECO:0000259" key="2">
    <source>
        <dbReference type="PROSITE" id="PS50821"/>
    </source>
</evidence>
<feature type="compositionally biased region" description="Low complexity" evidence="1">
    <location>
        <begin position="15"/>
        <end position="40"/>
    </location>
</feature>
<feature type="region of interest" description="Disordered" evidence="1">
    <location>
        <begin position="1"/>
        <end position="49"/>
    </location>
</feature>
<name>A0A814QJP7_9BILA</name>
<dbReference type="GO" id="GO:0003723">
    <property type="term" value="F:RNA binding"/>
    <property type="evidence" value="ECO:0007669"/>
    <property type="project" value="InterPro"/>
</dbReference>
<keyword evidence="6" id="KW-1185">Reference proteome</keyword>
<dbReference type="Pfam" id="PF02170">
    <property type="entry name" value="PAZ"/>
    <property type="match status" value="1"/>
</dbReference>
<feature type="domain" description="PAZ" evidence="2">
    <location>
        <begin position="408"/>
        <end position="511"/>
    </location>
</feature>
<dbReference type="SMART" id="SM01163">
    <property type="entry name" value="DUF1785"/>
    <property type="match status" value="1"/>
</dbReference>
<feature type="domain" description="Piwi" evidence="3">
    <location>
        <begin position="685"/>
        <end position="1001"/>
    </location>
</feature>
<dbReference type="SUPFAM" id="SSF101690">
    <property type="entry name" value="PAZ domain"/>
    <property type="match status" value="1"/>
</dbReference>
<dbReference type="Gene3D" id="3.40.50.2300">
    <property type="match status" value="1"/>
</dbReference>
<sequence>MTEPVIGRGRGRGRGQSSSSIAPPSPSLSNTSLTPVTTTSENPATSSDEGIASSIQTLNITQSTTAIKSLVPRGRGQFKRDVPPSEPEITIPVRQSEITTIDDDTLDISKRAVTTTNQSQITSVNDTLVTTSQITTTTTSSVISKKPGRSCFIPANESSKFMVSELTSNQFLTNVRPLKPKEPGKLGQAIEVMVNYYPVTQYPKKGIVYQYHVDIKSAKDVELQSSRRRAIYDSWKKIMQHNMNMNIEYRIVFDNNSIILSLDRLTDIDKKENFKFIIHLTDEPIDFAELALQEKSENFKRLKQVLSIVLHEQCSSTALFASKRAFYSIPTVGNAFDLGEGKALWRGFYSCLMFSKGNHKLLVNLDVSHSCFLKKQPFLDFLREVMVKSPCGVYDGRGRRIEKVTIEDCINYLDPVINQAYYQGELKFLTKLCKGMRVRANLADKKIIYTIDSLGQSASIQTFPWKIKQKESTVEEYYREHHSHTLRYHQLPVLKMKNNAYLPMELVDVEPARVQKINDDQRATITQKTSEKPFERIRQINYVRGKEQKFEEDPFVRAWNLNINADMLIIWARVLPMPTIHYTRNYEVTERTNRGKKGVWEAQGEFYKPTPFPEWGMINMTDLSQSDCEAFYDVFARTAKERGITCPPPSLYEQFWNHQERCSSDIDQISQFLKKVMERTADYKFLLFILMDNNKHQYGPLKSLCELDFGIVTQMLKRKNARKGTKRNPTEWNHSLIKNLLLKVNPKLNGTNSILKLDPDSIIANFFSAGHDIMYCGADLSHAPPGSLNRDSVVAVVASSDDIPNRYFKQLRVQHRPPQAKGQSWEYIVDLEDIMHQLILQYYKYRKSPPRAIVFYRDGISESEFDSVFEKELYSIRTACVRICEAYRPYITYIVVQKRHRTRFFPGTNENVQAGTVVDSHDVTHPFKYDFFLNSHYGQLGTSRPTHYHVLYDDNRLTPDKVQMLTYALCYTYARCTRSVSIPAPVKYADLLALRAAYYLRLNEMSDTESIASGRPLVPSGQEIQALTIITSDPILLSENLAPDSPFFL</sequence>
<dbReference type="PROSITE" id="PS50822">
    <property type="entry name" value="PIWI"/>
    <property type="match status" value="1"/>
</dbReference>
<dbReference type="CDD" id="cd02846">
    <property type="entry name" value="PAZ_argonaute_like"/>
    <property type="match status" value="1"/>
</dbReference>
<gene>
    <name evidence="4" type="ORF">GPM918_LOCUS19692</name>
    <name evidence="5" type="ORF">SRO942_LOCUS19689</name>
</gene>
<accession>A0A814QJP7</accession>
<proteinExistence type="predicted"/>
<dbReference type="Pfam" id="PF16486">
    <property type="entry name" value="ArgoN"/>
    <property type="match status" value="1"/>
</dbReference>
<evidence type="ECO:0000259" key="3">
    <source>
        <dbReference type="PROSITE" id="PS50822"/>
    </source>
</evidence>
<dbReference type="AlphaFoldDB" id="A0A814QJP7"/>
<evidence type="ECO:0000313" key="6">
    <source>
        <dbReference type="Proteomes" id="UP000663829"/>
    </source>
</evidence>
<evidence type="ECO:0000313" key="5">
    <source>
        <dbReference type="EMBL" id="CAF3884609.1"/>
    </source>
</evidence>
<organism evidence="4 6">
    <name type="scientific">Didymodactylos carnosus</name>
    <dbReference type="NCBI Taxonomy" id="1234261"/>
    <lineage>
        <taxon>Eukaryota</taxon>
        <taxon>Metazoa</taxon>
        <taxon>Spiralia</taxon>
        <taxon>Gnathifera</taxon>
        <taxon>Rotifera</taxon>
        <taxon>Eurotatoria</taxon>
        <taxon>Bdelloidea</taxon>
        <taxon>Philodinida</taxon>
        <taxon>Philodinidae</taxon>
        <taxon>Didymodactylos</taxon>
    </lineage>
</organism>
<dbReference type="InterPro" id="IPR036085">
    <property type="entry name" value="PAZ_dom_sf"/>
</dbReference>
<evidence type="ECO:0000256" key="1">
    <source>
        <dbReference type="SAM" id="MobiDB-lite"/>
    </source>
</evidence>
<dbReference type="InterPro" id="IPR032474">
    <property type="entry name" value="Argonaute_N"/>
</dbReference>
<dbReference type="InterPro" id="IPR003100">
    <property type="entry name" value="PAZ_dom"/>
</dbReference>
<dbReference type="SUPFAM" id="SSF53098">
    <property type="entry name" value="Ribonuclease H-like"/>
    <property type="match status" value="1"/>
</dbReference>
<dbReference type="Proteomes" id="UP000663829">
    <property type="component" value="Unassembled WGS sequence"/>
</dbReference>
<dbReference type="InterPro" id="IPR003165">
    <property type="entry name" value="Piwi"/>
</dbReference>
<reference evidence="4" key="1">
    <citation type="submission" date="2021-02" db="EMBL/GenBank/DDBJ databases">
        <authorList>
            <person name="Nowell W R."/>
        </authorList>
    </citation>
    <scope>NUCLEOTIDE SEQUENCE</scope>
</reference>
<dbReference type="InterPro" id="IPR036397">
    <property type="entry name" value="RNaseH_sf"/>
</dbReference>
<dbReference type="InterPro" id="IPR014811">
    <property type="entry name" value="ArgoL1"/>
</dbReference>